<feature type="region of interest" description="Disordered" evidence="1">
    <location>
        <begin position="229"/>
        <end position="256"/>
    </location>
</feature>
<accession>A0AA40FA75</accession>
<organism evidence="2 3">
    <name type="scientific">Schizothecium vesticola</name>
    <dbReference type="NCBI Taxonomy" id="314040"/>
    <lineage>
        <taxon>Eukaryota</taxon>
        <taxon>Fungi</taxon>
        <taxon>Dikarya</taxon>
        <taxon>Ascomycota</taxon>
        <taxon>Pezizomycotina</taxon>
        <taxon>Sordariomycetes</taxon>
        <taxon>Sordariomycetidae</taxon>
        <taxon>Sordariales</taxon>
        <taxon>Schizotheciaceae</taxon>
        <taxon>Schizothecium</taxon>
    </lineage>
</organism>
<reference evidence="2" key="1">
    <citation type="submission" date="2023-06" db="EMBL/GenBank/DDBJ databases">
        <title>Genome-scale phylogeny and comparative genomics of the fungal order Sordariales.</title>
        <authorList>
            <consortium name="Lawrence Berkeley National Laboratory"/>
            <person name="Hensen N."/>
            <person name="Bonometti L."/>
            <person name="Westerberg I."/>
            <person name="Brannstrom I.O."/>
            <person name="Guillou S."/>
            <person name="Cros-Aarteil S."/>
            <person name="Calhoun S."/>
            <person name="Haridas S."/>
            <person name="Kuo A."/>
            <person name="Mondo S."/>
            <person name="Pangilinan J."/>
            <person name="Riley R."/>
            <person name="LaButti K."/>
            <person name="Andreopoulos B."/>
            <person name="Lipzen A."/>
            <person name="Chen C."/>
            <person name="Yanf M."/>
            <person name="Daum C."/>
            <person name="Ng V."/>
            <person name="Clum A."/>
            <person name="Steindorff A."/>
            <person name="Ohm R."/>
            <person name="Martin F."/>
            <person name="Silar P."/>
            <person name="Natvig D."/>
            <person name="Lalanne C."/>
            <person name="Gautier V."/>
            <person name="Ament-velasquez S.L."/>
            <person name="Kruys A."/>
            <person name="Hutchinson M.I."/>
            <person name="Powell A.J."/>
            <person name="Barry K."/>
            <person name="Miller A.N."/>
            <person name="Grigoriev I.V."/>
            <person name="Debuchy R."/>
            <person name="Gladieux P."/>
            <person name="Thoren M.H."/>
            <person name="Johannesson H."/>
        </authorList>
    </citation>
    <scope>NUCLEOTIDE SEQUENCE</scope>
    <source>
        <strain evidence="2">SMH3187-1</strain>
    </source>
</reference>
<dbReference type="EMBL" id="JAUKUD010000001">
    <property type="protein sequence ID" value="KAK0754092.1"/>
    <property type="molecule type" value="Genomic_DNA"/>
</dbReference>
<keyword evidence="3" id="KW-1185">Reference proteome</keyword>
<name>A0AA40FA75_9PEZI</name>
<gene>
    <name evidence="2" type="ORF">B0T18DRAFT_29479</name>
</gene>
<comment type="caution">
    <text evidence="2">The sequence shown here is derived from an EMBL/GenBank/DDBJ whole genome shotgun (WGS) entry which is preliminary data.</text>
</comment>
<dbReference type="Proteomes" id="UP001172155">
    <property type="component" value="Unassembled WGS sequence"/>
</dbReference>
<evidence type="ECO:0000313" key="2">
    <source>
        <dbReference type="EMBL" id="KAK0754092.1"/>
    </source>
</evidence>
<sequence>MASALDLIHLPKLRRRPQRECVQMEGVQLSPNAQIYSHRRLAPSPPESKNKATFSFPKHLLLLLRLTNFLPSEAIRSNDLLVLSTADMDFGIRDTYAPCRPLSSSPSLTRLGAVNSELYSFRSKLSGLQPEADTDNDEGLNMFDDASCIFVEKHQTAKQPSTLSIPGISPMERTVIYHFPGLPFLSVSSSNLVPEPDYFGALSTDPERSTMIRSPVTPTNFTTTAITKRPSSTFTSPYHRKRARTNPTTDDDPDDSDWVFPELPAVLADPVKEQNPTFVLVLRRARTAAAGLRKKCRAAVQHEYQYLSVTLLCATAAEHQVRQPGPKTKCCVVGGGEF</sequence>
<proteinExistence type="predicted"/>
<evidence type="ECO:0000256" key="1">
    <source>
        <dbReference type="SAM" id="MobiDB-lite"/>
    </source>
</evidence>
<protein>
    <submittedName>
        <fullName evidence="2">Uncharacterized protein</fullName>
    </submittedName>
</protein>
<dbReference type="AlphaFoldDB" id="A0AA40FA75"/>
<evidence type="ECO:0000313" key="3">
    <source>
        <dbReference type="Proteomes" id="UP001172155"/>
    </source>
</evidence>